<comment type="caution">
    <text evidence="2">The sequence shown here is derived from an EMBL/GenBank/DDBJ whole genome shotgun (WGS) entry which is preliminary data.</text>
</comment>
<proteinExistence type="predicted"/>
<keyword evidence="3" id="KW-1185">Reference proteome</keyword>
<evidence type="ECO:0000256" key="1">
    <source>
        <dbReference type="SAM" id="MobiDB-lite"/>
    </source>
</evidence>
<sequence>MDDSPFERGPSNLLTHHVRGQGSRRVTQPGKDQTRNSSPRKNGASPQRKEAAVTAGALNASSGEQDKRAERGLIGRGGGRQRHSAVCPSDQPISARGESGDAQTRLPAFDLRRGPATGVLAPKNPMG</sequence>
<evidence type="ECO:0000313" key="2">
    <source>
        <dbReference type="EMBL" id="GMH00198.1"/>
    </source>
</evidence>
<reference evidence="2" key="1">
    <citation type="submission" date="2023-05" db="EMBL/GenBank/DDBJ databases">
        <title>Nepenthes gracilis genome sequencing.</title>
        <authorList>
            <person name="Fukushima K."/>
        </authorList>
    </citation>
    <scope>NUCLEOTIDE SEQUENCE</scope>
    <source>
        <strain evidence="2">SING2019-196</strain>
    </source>
</reference>
<protein>
    <submittedName>
        <fullName evidence="2">Uncharacterized protein</fullName>
    </submittedName>
</protein>
<dbReference type="EMBL" id="BSYO01000002">
    <property type="protein sequence ID" value="GMH00198.1"/>
    <property type="molecule type" value="Genomic_DNA"/>
</dbReference>
<accession>A0AAD3RY19</accession>
<feature type="region of interest" description="Disordered" evidence="1">
    <location>
        <begin position="1"/>
        <end position="127"/>
    </location>
</feature>
<feature type="compositionally biased region" description="Basic and acidic residues" evidence="1">
    <location>
        <begin position="64"/>
        <end position="73"/>
    </location>
</feature>
<dbReference type="AlphaFoldDB" id="A0AAD3RY19"/>
<evidence type="ECO:0000313" key="3">
    <source>
        <dbReference type="Proteomes" id="UP001279734"/>
    </source>
</evidence>
<dbReference type="Proteomes" id="UP001279734">
    <property type="component" value="Unassembled WGS sequence"/>
</dbReference>
<gene>
    <name evidence="2" type="ORF">Nepgr_002037</name>
</gene>
<organism evidence="2 3">
    <name type="scientific">Nepenthes gracilis</name>
    <name type="common">Slender pitcher plant</name>
    <dbReference type="NCBI Taxonomy" id="150966"/>
    <lineage>
        <taxon>Eukaryota</taxon>
        <taxon>Viridiplantae</taxon>
        <taxon>Streptophyta</taxon>
        <taxon>Embryophyta</taxon>
        <taxon>Tracheophyta</taxon>
        <taxon>Spermatophyta</taxon>
        <taxon>Magnoliopsida</taxon>
        <taxon>eudicotyledons</taxon>
        <taxon>Gunneridae</taxon>
        <taxon>Pentapetalae</taxon>
        <taxon>Caryophyllales</taxon>
        <taxon>Nepenthaceae</taxon>
        <taxon>Nepenthes</taxon>
    </lineage>
</organism>
<name>A0AAD3RY19_NEPGR</name>